<dbReference type="Pfam" id="PF06695">
    <property type="entry name" value="Sm_multidrug_ex"/>
    <property type="match status" value="1"/>
</dbReference>
<dbReference type="EMBL" id="CP007806">
    <property type="protein sequence ID" value="AIG27903.1"/>
    <property type="molecule type" value="Genomic_DNA"/>
</dbReference>
<keyword evidence="3" id="KW-1185">Reference proteome</keyword>
<evidence type="ECO:0000313" key="3">
    <source>
        <dbReference type="Proteomes" id="UP000005850"/>
    </source>
</evidence>
<keyword evidence="1" id="KW-0472">Membrane</keyword>
<keyword evidence="1" id="KW-1133">Transmembrane helix</keyword>
<sequence>MNLLWPYLIIFLFAATPMFEVIAMIPIGIFAGLNPIFVSLVALVGNAITVFLLILLMEKVQIWLQKKRGDKEPSKRQQRARQLFKKYGLPGLSILGPALVGSHLTAIMGMSFGATRQQMLLWIGISLVAWTGLAMVIGYFGADLMNIGEQNGFLMRILQK</sequence>
<protein>
    <submittedName>
        <fullName evidence="2">Putative membrane protein</fullName>
    </submittedName>
</protein>
<dbReference type="eggNOG" id="COG2426">
    <property type="taxonomic scope" value="Bacteria"/>
</dbReference>
<feature type="transmembrane region" description="Helical" evidence="1">
    <location>
        <begin position="7"/>
        <end position="30"/>
    </location>
</feature>
<dbReference type="AlphaFoldDB" id="A0A075R9I6"/>
<dbReference type="InterPro" id="IPR009577">
    <property type="entry name" value="Sm_multidrug_ex"/>
</dbReference>
<proteinExistence type="predicted"/>
<feature type="transmembrane region" description="Helical" evidence="1">
    <location>
        <begin position="119"/>
        <end position="140"/>
    </location>
</feature>
<accession>A0A075R9I6</accession>
<dbReference type="HOGENOM" id="CLU_117037_0_0_9"/>
<keyword evidence="1" id="KW-0812">Transmembrane</keyword>
<name>A0A075R9I6_BRELA</name>
<evidence type="ECO:0000313" key="2">
    <source>
        <dbReference type="EMBL" id="AIG27903.1"/>
    </source>
</evidence>
<dbReference type="Proteomes" id="UP000005850">
    <property type="component" value="Chromosome"/>
</dbReference>
<feature type="transmembrane region" description="Helical" evidence="1">
    <location>
        <begin position="36"/>
        <end position="57"/>
    </location>
</feature>
<evidence type="ECO:0000256" key="1">
    <source>
        <dbReference type="SAM" id="Phobius"/>
    </source>
</evidence>
<dbReference type="RefSeq" id="WP_003336578.1">
    <property type="nucleotide sequence ID" value="NZ_CP007806.1"/>
</dbReference>
<organism evidence="2 3">
    <name type="scientific">Brevibacillus laterosporus LMG 15441</name>
    <dbReference type="NCBI Taxonomy" id="1042163"/>
    <lineage>
        <taxon>Bacteria</taxon>
        <taxon>Bacillati</taxon>
        <taxon>Bacillota</taxon>
        <taxon>Bacilli</taxon>
        <taxon>Bacillales</taxon>
        <taxon>Paenibacillaceae</taxon>
        <taxon>Brevibacillus</taxon>
    </lineage>
</organism>
<dbReference type="KEGG" id="blr:BRLA_c036010"/>
<dbReference type="STRING" id="1042163.BRLA_c036010"/>
<reference evidence="2 3" key="1">
    <citation type="journal article" date="2011" name="J. Bacteriol.">
        <title>Genome sequence of Brevibacillus laterosporus LMG 15441, a pathogen of invertebrates.</title>
        <authorList>
            <person name="Djukic M."/>
            <person name="Poehlein A."/>
            <person name="Thurmer A."/>
            <person name="Daniel R."/>
        </authorList>
    </citation>
    <scope>NUCLEOTIDE SEQUENCE [LARGE SCALE GENOMIC DNA]</scope>
    <source>
        <strain evidence="2 3">LMG 15441</strain>
    </source>
</reference>
<gene>
    <name evidence="2" type="ORF">BRLA_c036010</name>
</gene>
<feature type="transmembrane region" description="Helical" evidence="1">
    <location>
        <begin position="87"/>
        <end position="113"/>
    </location>
</feature>